<keyword evidence="3" id="KW-1185">Reference proteome</keyword>
<reference evidence="2 3" key="1">
    <citation type="submission" date="2016-03" db="EMBL/GenBank/DDBJ databases">
        <title>Comparative genomics of the ectomycorrhizal sister species Rhizopogon vinicolor and Rhizopogon vesiculosus (Basidiomycota: Boletales) reveals a divergence of the mating type B locus.</title>
        <authorList>
            <person name="Mujic A.B."/>
            <person name="Kuo A."/>
            <person name="Tritt A."/>
            <person name="Lipzen A."/>
            <person name="Chen C."/>
            <person name="Johnson J."/>
            <person name="Sharma A."/>
            <person name="Barry K."/>
            <person name="Grigoriev I.V."/>
            <person name="Spatafora J.W."/>
        </authorList>
    </citation>
    <scope>NUCLEOTIDE SEQUENCE [LARGE SCALE GENOMIC DNA]</scope>
    <source>
        <strain evidence="2 3">AM-OR11-056</strain>
    </source>
</reference>
<protein>
    <recommendedName>
        <fullName evidence="1">C2 domain-containing protein</fullName>
    </recommendedName>
</protein>
<sequence>MTRSKELGTLVVVVLKARHLHQPPFYKQDPYAQVVLSGQTQRTKPDLKGGQHPVWGGEFRFPALTDPGKVNRKLEVSCWKDSHEARISS</sequence>
<dbReference type="SUPFAM" id="SSF49562">
    <property type="entry name" value="C2 domain (Calcium/lipid-binding domain, CaLB)"/>
    <property type="match status" value="1"/>
</dbReference>
<dbReference type="PROSITE" id="PS50004">
    <property type="entry name" value="C2"/>
    <property type="match status" value="1"/>
</dbReference>
<name>A0A1J8PGS4_9AGAM</name>
<dbReference type="STRING" id="180088.A0A1J8PGS4"/>
<evidence type="ECO:0000259" key="1">
    <source>
        <dbReference type="PROSITE" id="PS50004"/>
    </source>
</evidence>
<dbReference type="Proteomes" id="UP000183567">
    <property type="component" value="Unassembled WGS sequence"/>
</dbReference>
<dbReference type="InterPro" id="IPR000008">
    <property type="entry name" value="C2_dom"/>
</dbReference>
<feature type="domain" description="C2" evidence="1">
    <location>
        <begin position="1"/>
        <end position="89"/>
    </location>
</feature>
<gene>
    <name evidence="2" type="ORF">AZE42_08313</name>
</gene>
<evidence type="ECO:0000313" key="2">
    <source>
        <dbReference type="EMBL" id="OJA08430.1"/>
    </source>
</evidence>
<dbReference type="InterPro" id="IPR035892">
    <property type="entry name" value="C2_domain_sf"/>
</dbReference>
<dbReference type="OrthoDB" id="270970at2759"/>
<dbReference type="AlphaFoldDB" id="A0A1J8PGS4"/>
<organism evidence="2 3">
    <name type="scientific">Rhizopogon vesiculosus</name>
    <dbReference type="NCBI Taxonomy" id="180088"/>
    <lineage>
        <taxon>Eukaryota</taxon>
        <taxon>Fungi</taxon>
        <taxon>Dikarya</taxon>
        <taxon>Basidiomycota</taxon>
        <taxon>Agaricomycotina</taxon>
        <taxon>Agaricomycetes</taxon>
        <taxon>Agaricomycetidae</taxon>
        <taxon>Boletales</taxon>
        <taxon>Suillineae</taxon>
        <taxon>Rhizopogonaceae</taxon>
        <taxon>Rhizopogon</taxon>
    </lineage>
</organism>
<dbReference type="EMBL" id="LVVM01006305">
    <property type="protein sequence ID" value="OJA08430.1"/>
    <property type="molecule type" value="Genomic_DNA"/>
</dbReference>
<dbReference type="Pfam" id="PF00168">
    <property type="entry name" value="C2"/>
    <property type="match status" value="1"/>
</dbReference>
<proteinExistence type="predicted"/>
<evidence type="ECO:0000313" key="3">
    <source>
        <dbReference type="Proteomes" id="UP000183567"/>
    </source>
</evidence>
<comment type="caution">
    <text evidence="2">The sequence shown here is derived from an EMBL/GenBank/DDBJ whole genome shotgun (WGS) entry which is preliminary data.</text>
</comment>
<dbReference type="Gene3D" id="2.60.40.150">
    <property type="entry name" value="C2 domain"/>
    <property type="match status" value="1"/>
</dbReference>
<accession>A0A1J8PGS4</accession>